<feature type="domain" description="LIM zinc-binding" evidence="6">
    <location>
        <begin position="328"/>
        <end position="389"/>
    </location>
</feature>
<dbReference type="PANTHER" id="PTHR24219">
    <property type="entry name" value="LIM DOMAIN-CONTAINING PROTEIN JUB"/>
    <property type="match status" value="1"/>
</dbReference>
<dbReference type="PROSITE" id="PS50023">
    <property type="entry name" value="LIM_DOMAIN_2"/>
    <property type="match status" value="3"/>
</dbReference>
<evidence type="ECO:0000313" key="8">
    <source>
        <dbReference type="Proteomes" id="UP000276776"/>
    </source>
</evidence>
<dbReference type="CDD" id="cd09355">
    <property type="entry name" value="LIM2_Ajuba_like"/>
    <property type="match status" value="1"/>
</dbReference>
<evidence type="ECO:0000256" key="2">
    <source>
        <dbReference type="ARBA" id="ARBA00022833"/>
    </source>
</evidence>
<dbReference type="WBParaSite" id="TCLT_0000541101-mRNA-1">
    <property type="protein sequence ID" value="TCLT_0000541101-mRNA-1"/>
    <property type="gene ID" value="TCLT_0000541101"/>
</dbReference>
<dbReference type="EMBL" id="UYYF01004337">
    <property type="protein sequence ID" value="VDN02642.1"/>
    <property type="molecule type" value="Genomic_DNA"/>
</dbReference>
<evidence type="ECO:0000256" key="1">
    <source>
        <dbReference type="ARBA" id="ARBA00022723"/>
    </source>
</evidence>
<dbReference type="GO" id="GO:0000932">
    <property type="term" value="C:P-body"/>
    <property type="evidence" value="ECO:0007669"/>
    <property type="project" value="TreeGrafter"/>
</dbReference>
<dbReference type="SMART" id="SM00132">
    <property type="entry name" value="LIM"/>
    <property type="match status" value="3"/>
</dbReference>
<organism evidence="9">
    <name type="scientific">Thelazia callipaeda</name>
    <name type="common">Oriental eyeworm</name>
    <name type="synonym">Parasitic nematode</name>
    <dbReference type="NCBI Taxonomy" id="103827"/>
    <lineage>
        <taxon>Eukaryota</taxon>
        <taxon>Metazoa</taxon>
        <taxon>Ecdysozoa</taxon>
        <taxon>Nematoda</taxon>
        <taxon>Chromadorea</taxon>
        <taxon>Rhabditida</taxon>
        <taxon>Spirurina</taxon>
        <taxon>Spiruromorpha</taxon>
        <taxon>Thelazioidea</taxon>
        <taxon>Thelaziidae</taxon>
        <taxon>Thelazia</taxon>
    </lineage>
</organism>
<feature type="compositionally biased region" description="Polar residues" evidence="5">
    <location>
        <begin position="194"/>
        <end position="207"/>
    </location>
</feature>
<evidence type="ECO:0000313" key="7">
    <source>
        <dbReference type="EMBL" id="VDN02642.1"/>
    </source>
</evidence>
<dbReference type="Proteomes" id="UP000276776">
    <property type="component" value="Unassembled WGS sequence"/>
</dbReference>
<dbReference type="GO" id="GO:0003714">
    <property type="term" value="F:transcription corepressor activity"/>
    <property type="evidence" value="ECO:0007669"/>
    <property type="project" value="TreeGrafter"/>
</dbReference>
<keyword evidence="8" id="KW-1185">Reference proteome</keyword>
<dbReference type="GO" id="GO:0007010">
    <property type="term" value="P:cytoskeleton organization"/>
    <property type="evidence" value="ECO:0007669"/>
    <property type="project" value="TreeGrafter"/>
</dbReference>
<dbReference type="Pfam" id="PF00412">
    <property type="entry name" value="LIM"/>
    <property type="match status" value="3"/>
</dbReference>
<protein>
    <submittedName>
        <fullName evidence="9">Zyxin</fullName>
    </submittedName>
</protein>
<evidence type="ECO:0000259" key="6">
    <source>
        <dbReference type="PROSITE" id="PS50023"/>
    </source>
</evidence>
<dbReference type="GO" id="GO:0035331">
    <property type="term" value="P:negative regulation of hippo signaling"/>
    <property type="evidence" value="ECO:0007669"/>
    <property type="project" value="TreeGrafter"/>
</dbReference>
<evidence type="ECO:0000313" key="9">
    <source>
        <dbReference type="WBParaSite" id="TCLT_0000541101-mRNA-1"/>
    </source>
</evidence>
<evidence type="ECO:0000256" key="4">
    <source>
        <dbReference type="PROSITE-ProRule" id="PRU00125"/>
    </source>
</evidence>
<keyword evidence="1 4" id="KW-0479">Metal-binding</keyword>
<gene>
    <name evidence="7" type="ORF">TCLT_LOCUS5400</name>
</gene>
<evidence type="ECO:0000256" key="3">
    <source>
        <dbReference type="ARBA" id="ARBA00023038"/>
    </source>
</evidence>
<feature type="domain" description="LIM zinc-binding" evidence="6">
    <location>
        <begin position="454"/>
        <end position="522"/>
    </location>
</feature>
<dbReference type="SUPFAM" id="SSF57716">
    <property type="entry name" value="Glucocorticoid receptor-like (DNA-binding domain)"/>
    <property type="match status" value="2"/>
</dbReference>
<dbReference type="FunFam" id="2.10.110.10:FF:000037">
    <property type="entry name" value="LIM domain-containing protein 1"/>
    <property type="match status" value="1"/>
</dbReference>
<dbReference type="GO" id="GO:0046872">
    <property type="term" value="F:metal ion binding"/>
    <property type="evidence" value="ECO:0007669"/>
    <property type="project" value="UniProtKB-KW"/>
</dbReference>
<dbReference type="InterPro" id="IPR001781">
    <property type="entry name" value="Znf_LIM"/>
</dbReference>
<feature type="domain" description="LIM zinc-binding" evidence="6">
    <location>
        <begin position="393"/>
        <end position="453"/>
    </location>
</feature>
<dbReference type="GO" id="GO:0005634">
    <property type="term" value="C:nucleus"/>
    <property type="evidence" value="ECO:0007669"/>
    <property type="project" value="TreeGrafter"/>
</dbReference>
<dbReference type="InterPro" id="IPR047172">
    <property type="entry name" value="Ajuba-like"/>
</dbReference>
<dbReference type="STRING" id="103827.A0A0N5CY98"/>
<dbReference type="GO" id="GO:0005912">
    <property type="term" value="C:adherens junction"/>
    <property type="evidence" value="ECO:0007669"/>
    <property type="project" value="TreeGrafter"/>
</dbReference>
<reference evidence="7 8" key="2">
    <citation type="submission" date="2018-11" db="EMBL/GenBank/DDBJ databases">
        <authorList>
            <consortium name="Pathogen Informatics"/>
        </authorList>
    </citation>
    <scope>NUCLEOTIDE SEQUENCE [LARGE SCALE GENOMIC DNA]</scope>
</reference>
<dbReference type="GO" id="GO:0001666">
    <property type="term" value="P:response to hypoxia"/>
    <property type="evidence" value="ECO:0007669"/>
    <property type="project" value="TreeGrafter"/>
</dbReference>
<dbReference type="OrthoDB" id="25414at2759"/>
<sequence>MTDVELETRNFLRELDTFGQPPPPQRLVSDADSRTLSKEFELKLHLINLEKQKHLRNGTTNPKAGTSFSHVVTDAANKSDKLRIPARSNTNNDMSKDEIIKLKEQVLSASRPLNPWYDHQHQSPNTSRLYARNTFAKYYQNDKPSTTQAPASFSLHGRENSSQYHPINVATVSGDNTIFSVINAKKSNRGENAASLSPASAYSNTETSHSPISTSASSMANSLDPSEDTHQTMQFTTKDFRFLIPPAKTYYHSGPPISRPLQFVAANQRFISSFESKNPSANVIPPWRNKSVDSVASADSGISSQRKKYDEITNNLEKQLNLSRKPIGLCEICQKAVIEESDATCALGQLYHQNCFTCDICGRTLKGKKFYKTQNNKYCEEDYLYRGIHETSQRCAACSHFIIDMVLQALGKSYHPRCFRCKVCRTCLNGIPFAVDSENNVYCSDDYHKLFAPKCSACRQTIMPNKESGETIRVVALNRSYHIECYSCEGCGMQLTDEPEKRCYPLNDHLLCKNCHMHWLRTGGDEKLITDL</sequence>
<keyword evidence="2 4" id="KW-0862">Zinc</keyword>
<feature type="compositionally biased region" description="Low complexity" evidence="5">
    <location>
        <begin position="208"/>
        <end position="222"/>
    </location>
</feature>
<dbReference type="AlphaFoldDB" id="A0A0N5CY98"/>
<dbReference type="Gene3D" id="2.10.110.10">
    <property type="entry name" value="Cysteine Rich Protein"/>
    <property type="match status" value="3"/>
</dbReference>
<dbReference type="GO" id="GO:0005667">
    <property type="term" value="C:transcription regulator complex"/>
    <property type="evidence" value="ECO:0007669"/>
    <property type="project" value="TreeGrafter"/>
</dbReference>
<keyword evidence="3 4" id="KW-0440">LIM domain</keyword>
<proteinExistence type="predicted"/>
<feature type="region of interest" description="Disordered" evidence="5">
    <location>
        <begin position="189"/>
        <end position="229"/>
    </location>
</feature>
<dbReference type="OMA" id="QLYHQNC"/>
<dbReference type="InterPro" id="IPR047248">
    <property type="entry name" value="Ajuba-like_LIM3"/>
</dbReference>
<dbReference type="InterPro" id="IPR047247">
    <property type="entry name" value="Ajuba-like_LIM2"/>
</dbReference>
<name>A0A0N5CY98_THECL</name>
<evidence type="ECO:0000256" key="5">
    <source>
        <dbReference type="SAM" id="MobiDB-lite"/>
    </source>
</evidence>
<dbReference type="CDD" id="cd09438">
    <property type="entry name" value="LIM3_Ajuba_like"/>
    <property type="match status" value="1"/>
</dbReference>
<reference evidence="9" key="1">
    <citation type="submission" date="2016-04" db="UniProtKB">
        <authorList>
            <consortium name="WormBaseParasite"/>
        </authorList>
    </citation>
    <scope>IDENTIFICATION</scope>
</reference>
<dbReference type="PANTHER" id="PTHR24219:SF4">
    <property type="entry name" value="LIM DOMAIN-CONTAINING PROTEIN JUB"/>
    <property type="match status" value="1"/>
</dbReference>
<accession>A0A0N5CY98</accession>